<keyword evidence="4" id="KW-1185">Reference proteome</keyword>
<dbReference type="Proteomes" id="UP001231197">
    <property type="component" value="Unassembled WGS sequence"/>
</dbReference>
<comment type="similarity">
    <text evidence="1">Belongs to the myoviridae tail sheath protein family.</text>
</comment>
<dbReference type="EMBL" id="JASDDK010000005">
    <property type="protein sequence ID" value="MDN3493795.1"/>
    <property type="molecule type" value="Genomic_DNA"/>
</dbReference>
<evidence type="ECO:0000313" key="4">
    <source>
        <dbReference type="Proteomes" id="UP001231197"/>
    </source>
</evidence>
<evidence type="ECO:0000259" key="2">
    <source>
        <dbReference type="Pfam" id="PF17482"/>
    </source>
</evidence>
<proteinExistence type="inferred from homology"/>
<organism evidence="3 4">
    <name type="scientific">Winogradskyella bathintestinalis</name>
    <dbReference type="NCBI Taxonomy" id="3035208"/>
    <lineage>
        <taxon>Bacteria</taxon>
        <taxon>Pseudomonadati</taxon>
        <taxon>Bacteroidota</taxon>
        <taxon>Flavobacteriia</taxon>
        <taxon>Flavobacteriales</taxon>
        <taxon>Flavobacteriaceae</taxon>
        <taxon>Winogradskyella</taxon>
    </lineage>
</organism>
<comment type="caution">
    <text evidence="3">The sequence shown here is derived from an EMBL/GenBank/DDBJ whole genome shotgun (WGS) entry which is preliminary data.</text>
</comment>
<dbReference type="PANTHER" id="PTHR35861">
    <property type="match status" value="1"/>
</dbReference>
<dbReference type="PANTHER" id="PTHR35861:SF1">
    <property type="entry name" value="PHAGE TAIL SHEATH PROTEIN"/>
    <property type="match status" value="1"/>
</dbReference>
<dbReference type="RefSeq" id="WP_290207470.1">
    <property type="nucleotide sequence ID" value="NZ_JASDDK010000005.1"/>
</dbReference>
<evidence type="ECO:0000256" key="1">
    <source>
        <dbReference type="ARBA" id="ARBA00008005"/>
    </source>
</evidence>
<protein>
    <submittedName>
        <fullName evidence="3">Phage tail sheath subtilisin-like domain-containing protein</fullName>
    </submittedName>
</protein>
<evidence type="ECO:0000313" key="3">
    <source>
        <dbReference type="EMBL" id="MDN3493795.1"/>
    </source>
</evidence>
<gene>
    <name evidence="3" type="ORF">QMA06_13800</name>
</gene>
<dbReference type="Gene3D" id="3.40.50.11780">
    <property type="match status" value="1"/>
</dbReference>
<name>A0ABT7ZXR9_9FLAO</name>
<reference evidence="3 4" key="1">
    <citation type="journal article" date="2023" name="Int. J. Syst. Evol. Microbiol.">
        <title>Winogradskyella bathintestinalis sp. nov., isolated from the intestine of the deep-sea loosejaw dragonfish, Malacosteus niger.</title>
        <authorList>
            <person name="Uniacke-Lowe S."/>
            <person name="Johnson C.N."/>
            <person name="Stanton C."/>
            <person name="Hill C."/>
            <person name="Ross P."/>
        </authorList>
    </citation>
    <scope>NUCLEOTIDE SEQUENCE [LARGE SCALE GENOMIC DNA]</scope>
    <source>
        <strain evidence="3 4">APC 3343</strain>
    </source>
</reference>
<dbReference type="Pfam" id="PF17482">
    <property type="entry name" value="Phage_sheath_1C"/>
    <property type="match status" value="1"/>
</dbReference>
<dbReference type="InterPro" id="IPR052042">
    <property type="entry name" value="Tail_sheath_structural"/>
</dbReference>
<feature type="domain" description="Tail sheath protein C-terminal" evidence="2">
    <location>
        <begin position="389"/>
        <end position="493"/>
    </location>
</feature>
<sequence length="499" mass="55943">MAAKFKYPGVYIKEVHSFSDARIVEVPTAIPAFIGYTEKAINQGKSVLNKPVKIDSIQNYIDHFGEDFTAKFDILDPEPNETRTTVNLNGIDKVIDFTKHTKAFMYKSLKLFFANGGDTCYIISVGTYENTTSLQLSKDALSNGLQILEEEQEPTMVIIPDAVNLEANECYQLYQEVMNHCNTLKNRIAILDVHSGYEKQNRGRGTKDVIKTFRKSIGSKHLGFGVAYYPWLNTNFKNKRDFNFSHINLKLRELATLLPEPKVIYLIKDFIENKTPTKIDDNNLHLGLLAVSPVYNELMNGIYKLLNRLPPSSAIAGIYAQVDSNRGVWKAPANVNIAAVISPSVQISASDQDYLNFDSSSGKSINALRTFPGKGLMVWGARTLDGNHSQWKYVNVKRTVIMLEQSIKLALLSFQYQQNTVSTWTSVKIMIENYLTELWKSGAFAGSRATDAFGVSVGLGQTMSNTDILNGLMIVDVYVAILKPAEFISIRCYQKMLES</sequence>
<dbReference type="InterPro" id="IPR020287">
    <property type="entry name" value="Tail_sheath_C"/>
</dbReference>
<accession>A0ABT7ZXR9</accession>